<dbReference type="EMBL" id="JAZGQO010000007">
    <property type="protein sequence ID" value="KAK6180658.1"/>
    <property type="molecule type" value="Genomic_DNA"/>
</dbReference>
<name>A0AAN8PR06_PATCE</name>
<protein>
    <submittedName>
        <fullName evidence="2">Uncharacterized protein</fullName>
    </submittedName>
</protein>
<feature type="transmembrane region" description="Helical" evidence="1">
    <location>
        <begin position="159"/>
        <end position="179"/>
    </location>
</feature>
<gene>
    <name evidence="2" type="ORF">SNE40_008667</name>
</gene>
<organism evidence="2 3">
    <name type="scientific">Patella caerulea</name>
    <name type="common">Rayed Mediterranean limpet</name>
    <dbReference type="NCBI Taxonomy" id="87958"/>
    <lineage>
        <taxon>Eukaryota</taxon>
        <taxon>Metazoa</taxon>
        <taxon>Spiralia</taxon>
        <taxon>Lophotrochozoa</taxon>
        <taxon>Mollusca</taxon>
        <taxon>Gastropoda</taxon>
        <taxon>Patellogastropoda</taxon>
        <taxon>Patelloidea</taxon>
        <taxon>Patellidae</taxon>
        <taxon>Patella</taxon>
    </lineage>
</organism>
<keyword evidence="1" id="KW-0472">Membrane</keyword>
<keyword evidence="1" id="KW-1133">Transmembrane helix</keyword>
<sequence>MDQRVYGMNAPTLHHYSHNLTGSYGLGQSFHRQAPFSSMYGSGNFPSASFAYPGQSSEWSFAASHSSNIGMNNSLGSTSSNILSRDNGEYFYQGGVQVPGGLGAMNNSRGLMAATGSPYCDVTCSNSYSPPFSSSPCQSASSSPGSADSLDRTRLGGRIYSLLILELFYNIVALFIILIH</sequence>
<keyword evidence="1" id="KW-0812">Transmembrane</keyword>
<evidence type="ECO:0000256" key="1">
    <source>
        <dbReference type="SAM" id="Phobius"/>
    </source>
</evidence>
<dbReference type="AlphaFoldDB" id="A0AAN8PR06"/>
<keyword evidence="3" id="KW-1185">Reference proteome</keyword>
<dbReference type="Proteomes" id="UP001347796">
    <property type="component" value="Unassembled WGS sequence"/>
</dbReference>
<proteinExistence type="predicted"/>
<evidence type="ECO:0000313" key="2">
    <source>
        <dbReference type="EMBL" id="KAK6180658.1"/>
    </source>
</evidence>
<accession>A0AAN8PR06</accession>
<comment type="caution">
    <text evidence="2">The sequence shown here is derived from an EMBL/GenBank/DDBJ whole genome shotgun (WGS) entry which is preliminary data.</text>
</comment>
<reference evidence="2 3" key="1">
    <citation type="submission" date="2024-01" db="EMBL/GenBank/DDBJ databases">
        <title>The genome of the rayed Mediterranean limpet Patella caerulea (Linnaeus, 1758).</title>
        <authorList>
            <person name="Anh-Thu Weber A."/>
            <person name="Halstead-Nussloch G."/>
        </authorList>
    </citation>
    <scope>NUCLEOTIDE SEQUENCE [LARGE SCALE GENOMIC DNA]</scope>
    <source>
        <strain evidence="2">AATW-2023a</strain>
        <tissue evidence="2">Whole specimen</tissue>
    </source>
</reference>
<evidence type="ECO:0000313" key="3">
    <source>
        <dbReference type="Proteomes" id="UP001347796"/>
    </source>
</evidence>